<feature type="transmembrane region" description="Helical" evidence="2">
    <location>
        <begin position="299"/>
        <end position="321"/>
    </location>
</feature>
<dbReference type="EMBL" id="QKYT01000173">
    <property type="protein sequence ID" value="RIA90721.1"/>
    <property type="molecule type" value="Genomic_DNA"/>
</dbReference>
<keyword evidence="2" id="KW-0472">Membrane</keyword>
<feature type="compositionally biased region" description="Polar residues" evidence="1">
    <location>
        <begin position="1002"/>
        <end position="1011"/>
    </location>
</feature>
<feature type="compositionally biased region" description="Low complexity" evidence="1">
    <location>
        <begin position="940"/>
        <end position="954"/>
    </location>
</feature>
<feature type="compositionally biased region" description="Low complexity" evidence="1">
    <location>
        <begin position="1012"/>
        <end position="1031"/>
    </location>
</feature>
<feature type="compositionally biased region" description="Polar residues" evidence="1">
    <location>
        <begin position="509"/>
        <end position="520"/>
    </location>
</feature>
<feature type="compositionally biased region" description="Low complexity" evidence="1">
    <location>
        <begin position="1183"/>
        <end position="1201"/>
    </location>
</feature>
<accession>A0A397T6H8</accession>
<dbReference type="AlphaFoldDB" id="A0A397T6H8"/>
<evidence type="ECO:0000313" key="3">
    <source>
        <dbReference type="EMBL" id="RIA90721.1"/>
    </source>
</evidence>
<feature type="compositionally biased region" description="Low complexity" evidence="1">
    <location>
        <begin position="612"/>
        <end position="621"/>
    </location>
</feature>
<dbReference type="STRING" id="658196.A0A397T6H8"/>
<feature type="compositionally biased region" description="Polar residues" evidence="1">
    <location>
        <begin position="634"/>
        <end position="646"/>
    </location>
</feature>
<feature type="compositionally biased region" description="Polar residues" evidence="1">
    <location>
        <begin position="1165"/>
        <end position="1175"/>
    </location>
</feature>
<feature type="region of interest" description="Disordered" evidence="1">
    <location>
        <begin position="940"/>
        <end position="965"/>
    </location>
</feature>
<keyword evidence="4" id="KW-1185">Reference proteome</keyword>
<keyword evidence="2" id="KW-1133">Transmembrane helix</keyword>
<dbReference type="Proteomes" id="UP000265703">
    <property type="component" value="Unassembled WGS sequence"/>
</dbReference>
<evidence type="ECO:0000256" key="1">
    <source>
        <dbReference type="SAM" id="MobiDB-lite"/>
    </source>
</evidence>
<sequence>MGTENREIFTITFTVPIVSSTGNVSVFQLEGNEAVLKQTVPATNNQFVSFENDTTVSLWVLNSAINRFNVPYYVRVDNDFAKEQSNGQNVIGIRDKIWNFTTTSSSALNSGAAIQKGGKYFKLYIKILHIFYFQYIKFILISLGTERAIIRLTPEGTNYYISLPSKDKTKFENAMSDELAKAISCERDRLSTVGYQYDAHTKQKQVIMRVDIKKATAPEQTDSEKLVKNLNDTVTYKDITSLATGSSASHLDASNGAPQTENLWKKYWGFLLAAMILFLILFFLFFWAHLKNKDGRNFLPIFLSALIPIDIAFDIAFMSLHGRDYPWVIPATVFFFIFPLLLNLLLTNKIIKKEKTQKARTVFNKWWKDHRTSANVFRTASYLDTDALQVVSSRAAGIESLSAPFSDEGDRLILFASGAVLLFEDIPQFIIYSVYMSLHIKPAIVPILVLSSCLIVIVLKSSALLCCTCCYSRKTKQQDTEKVISSGGSSSSSSSSSESDDEKDYAPAPNTTNTFNIPTRTQDKPQDGDVHDRSGVGPQDNPQDESEKEPIDKDNAKPVDTTPTTPIKATEEKPTTGKPTDKKTGFTGLFGRKKSKDTTTITSDIGKDTKDTTTTTTTSSTRPNVDSTIRDSTVEEFNNGQKYLKSTENEDEKDDNNLAGKSIVTGYSGGGGGLPYINFGGSSSSSSTTTTKTEKLNIATGASIAGVTVAGGEAVRYIVITSEKDVISEKNEKVKPISTIKTTTTKTSSSDIGDRYTTRTDNGKEYITTTSTGGKYITKSSTGDEEYTTTSISDEEFITRSTSGEEYITMITTTTRTIKTTITTTSSDIDKEYITKLTNRKGEYVLTTLSSENFESNETFRTISSTAATNRQTNISSSTENGIETIIQTVIETDENGVTTTTVTTTKKDSTGKVIDTKTETKQSHGTIQEEPTIITRGDKTTTTTKTSSSIIPTNRETNISSSTDEDGIETITKTVKETDENGIITTTVTITKKDKTGKELGSNTEVTQSKESIITTSGGETTTRSITGSSKTPTRKQTRTFTNNETDEHGFLTVTVTTETINEDGTTTTTVTKTRKDPSGKEVDSNTETIYGATEFATEPEETITTSGSETTTRIITSGSKAPTRKQTRTFSENGTTTEITEEIEINDDGTTTTKTTTTKKDSNGNVIESNTEVKQGIAEESSTSSKTVTSSSSSRFGSSIIGPSIFQEYQQKKERNQ</sequence>
<evidence type="ECO:0000256" key="2">
    <source>
        <dbReference type="SAM" id="Phobius"/>
    </source>
</evidence>
<feature type="compositionally biased region" description="Basic and acidic residues" evidence="1">
    <location>
        <begin position="548"/>
        <end position="557"/>
    </location>
</feature>
<comment type="caution">
    <text evidence="3">The sequence shown here is derived from an EMBL/GenBank/DDBJ whole genome shotgun (WGS) entry which is preliminary data.</text>
</comment>
<feature type="region of interest" description="Disordered" evidence="1">
    <location>
        <begin position="1150"/>
        <end position="1219"/>
    </location>
</feature>
<organism evidence="3 4">
    <name type="scientific">Glomus cerebriforme</name>
    <dbReference type="NCBI Taxonomy" id="658196"/>
    <lineage>
        <taxon>Eukaryota</taxon>
        <taxon>Fungi</taxon>
        <taxon>Fungi incertae sedis</taxon>
        <taxon>Mucoromycota</taxon>
        <taxon>Glomeromycotina</taxon>
        <taxon>Glomeromycetes</taxon>
        <taxon>Glomerales</taxon>
        <taxon>Glomeraceae</taxon>
        <taxon>Glomus</taxon>
    </lineage>
</organism>
<evidence type="ECO:0000313" key="4">
    <source>
        <dbReference type="Proteomes" id="UP000265703"/>
    </source>
</evidence>
<feature type="compositionally biased region" description="Low complexity" evidence="1">
    <location>
        <begin position="485"/>
        <end position="497"/>
    </location>
</feature>
<protein>
    <submittedName>
        <fullName evidence="3">Uncharacterized protein</fullName>
    </submittedName>
</protein>
<gene>
    <name evidence="3" type="ORF">C1645_145892</name>
</gene>
<feature type="transmembrane region" description="Helical" evidence="2">
    <location>
        <begin position="443"/>
        <end position="465"/>
    </location>
</feature>
<feature type="transmembrane region" description="Helical" evidence="2">
    <location>
        <begin position="327"/>
        <end position="346"/>
    </location>
</feature>
<dbReference type="OrthoDB" id="2390656at2759"/>
<feature type="region of interest" description="Disordered" evidence="1">
    <location>
        <begin position="999"/>
        <end position="1038"/>
    </location>
</feature>
<reference evidence="3 4" key="1">
    <citation type="submission" date="2018-06" db="EMBL/GenBank/DDBJ databases">
        <title>Comparative genomics reveals the genomic features of Rhizophagus irregularis, R. cerebriforme, R. diaphanum and Gigaspora rosea, and their symbiotic lifestyle signature.</title>
        <authorList>
            <person name="Morin E."/>
            <person name="San Clemente H."/>
            <person name="Chen E.C.H."/>
            <person name="De La Providencia I."/>
            <person name="Hainaut M."/>
            <person name="Kuo A."/>
            <person name="Kohler A."/>
            <person name="Murat C."/>
            <person name="Tang N."/>
            <person name="Roy S."/>
            <person name="Loubradou J."/>
            <person name="Henrissat B."/>
            <person name="Grigoriev I.V."/>
            <person name="Corradi N."/>
            <person name="Roux C."/>
            <person name="Martin F.M."/>
        </authorList>
    </citation>
    <scope>NUCLEOTIDE SEQUENCE [LARGE SCALE GENOMIC DNA]</scope>
    <source>
        <strain evidence="3 4">DAOM 227022</strain>
    </source>
</reference>
<name>A0A397T6H8_9GLOM</name>
<feature type="compositionally biased region" description="Basic and acidic residues" evidence="1">
    <location>
        <begin position="569"/>
        <end position="584"/>
    </location>
</feature>
<proteinExistence type="predicted"/>
<feature type="compositionally biased region" description="Basic and acidic residues" evidence="1">
    <location>
        <begin position="521"/>
        <end position="534"/>
    </location>
</feature>
<feature type="region of interest" description="Disordered" evidence="1">
    <location>
        <begin position="480"/>
        <end position="660"/>
    </location>
</feature>
<keyword evidence="2" id="KW-0812">Transmembrane</keyword>
<feature type="transmembrane region" description="Helical" evidence="2">
    <location>
        <begin position="267"/>
        <end position="287"/>
    </location>
</feature>